<dbReference type="EMBL" id="CP071793">
    <property type="protein sequence ID" value="QTD52231.1"/>
    <property type="molecule type" value="Genomic_DNA"/>
</dbReference>
<dbReference type="RefSeq" id="WP_237382340.1">
    <property type="nucleotide sequence ID" value="NZ_CP071793.1"/>
</dbReference>
<gene>
    <name evidence="5" type="ORF">J3U87_07135</name>
</gene>
<dbReference type="SMART" id="SM00382">
    <property type="entry name" value="AAA"/>
    <property type="match status" value="1"/>
</dbReference>
<dbReference type="Pfam" id="PF00005">
    <property type="entry name" value="ABC_tran"/>
    <property type="match status" value="1"/>
</dbReference>
<protein>
    <submittedName>
        <fullName evidence="5">ABC transporter ATP-binding protein</fullName>
    </submittedName>
</protein>
<name>A0A8A4TT46_SULCO</name>
<dbReference type="KEGG" id="scor:J3U87_07135"/>
<feature type="domain" description="ABC transporter" evidence="4">
    <location>
        <begin position="5"/>
        <end position="231"/>
    </location>
</feature>
<keyword evidence="3 5" id="KW-0067">ATP-binding</keyword>
<evidence type="ECO:0000256" key="3">
    <source>
        <dbReference type="ARBA" id="ARBA00022840"/>
    </source>
</evidence>
<dbReference type="AlphaFoldDB" id="A0A8A4TT46"/>
<dbReference type="SUPFAM" id="SSF52540">
    <property type="entry name" value="P-loop containing nucleoside triphosphate hydrolases"/>
    <property type="match status" value="1"/>
</dbReference>
<evidence type="ECO:0000256" key="1">
    <source>
        <dbReference type="ARBA" id="ARBA00022448"/>
    </source>
</evidence>
<dbReference type="Gene3D" id="3.40.50.300">
    <property type="entry name" value="P-loop containing nucleotide triphosphate hydrolases"/>
    <property type="match status" value="1"/>
</dbReference>
<evidence type="ECO:0000256" key="2">
    <source>
        <dbReference type="ARBA" id="ARBA00022741"/>
    </source>
</evidence>
<evidence type="ECO:0000313" key="6">
    <source>
        <dbReference type="Proteomes" id="UP000663929"/>
    </source>
</evidence>
<evidence type="ECO:0000313" key="5">
    <source>
        <dbReference type="EMBL" id="QTD52231.1"/>
    </source>
</evidence>
<dbReference type="InterPro" id="IPR003439">
    <property type="entry name" value="ABC_transporter-like_ATP-bd"/>
</dbReference>
<evidence type="ECO:0000259" key="4">
    <source>
        <dbReference type="PROSITE" id="PS50893"/>
    </source>
</evidence>
<dbReference type="InterPro" id="IPR027417">
    <property type="entry name" value="P-loop_NTPase"/>
</dbReference>
<organism evidence="5 6">
    <name type="scientific">Sulfidibacter corallicola</name>
    <dbReference type="NCBI Taxonomy" id="2818388"/>
    <lineage>
        <taxon>Bacteria</taxon>
        <taxon>Pseudomonadati</taxon>
        <taxon>Acidobacteriota</taxon>
        <taxon>Holophagae</taxon>
        <taxon>Acanthopleuribacterales</taxon>
        <taxon>Acanthopleuribacteraceae</taxon>
        <taxon>Sulfidibacter</taxon>
    </lineage>
</organism>
<dbReference type="PANTHER" id="PTHR42939:SF1">
    <property type="entry name" value="ABC TRANSPORTER ATP-BINDING PROTEIN ALBC-RELATED"/>
    <property type="match status" value="1"/>
</dbReference>
<dbReference type="PROSITE" id="PS50893">
    <property type="entry name" value="ABC_TRANSPORTER_2"/>
    <property type="match status" value="1"/>
</dbReference>
<keyword evidence="6" id="KW-1185">Reference proteome</keyword>
<reference evidence="5" key="1">
    <citation type="submission" date="2021-03" db="EMBL/GenBank/DDBJ databases">
        <title>Acanthopleuribacteraceae sp. M133.</title>
        <authorList>
            <person name="Wang G."/>
        </authorList>
    </citation>
    <scope>NUCLEOTIDE SEQUENCE</scope>
    <source>
        <strain evidence="5">M133</strain>
    </source>
</reference>
<proteinExistence type="predicted"/>
<dbReference type="GO" id="GO:0016887">
    <property type="term" value="F:ATP hydrolysis activity"/>
    <property type="evidence" value="ECO:0007669"/>
    <property type="project" value="InterPro"/>
</dbReference>
<dbReference type="Proteomes" id="UP000663929">
    <property type="component" value="Chromosome"/>
</dbReference>
<accession>A0A8A4TT46</accession>
<keyword evidence="2" id="KW-0547">Nucleotide-binding</keyword>
<dbReference type="PANTHER" id="PTHR42939">
    <property type="entry name" value="ABC TRANSPORTER ATP-BINDING PROTEIN ALBC-RELATED"/>
    <property type="match status" value="1"/>
</dbReference>
<dbReference type="InterPro" id="IPR051782">
    <property type="entry name" value="ABC_Transporter_VariousFunc"/>
</dbReference>
<keyword evidence="1" id="KW-0813">Transport</keyword>
<dbReference type="InterPro" id="IPR003593">
    <property type="entry name" value="AAA+_ATPase"/>
</dbReference>
<dbReference type="GO" id="GO:0005524">
    <property type="term" value="F:ATP binding"/>
    <property type="evidence" value="ECO:0007669"/>
    <property type="project" value="UniProtKB-KW"/>
</dbReference>
<sequence length="237" mass="27064">MTLSIQFHQLTKQFGETIALWRAEEQFHPGDRISLLGHNGAGKSTLLHILATLTKPTSGTVTWHLDGEACSDVRRVRARLSFLSHEPMLYPDLTALENLQFINRLYRRGLSDSELVGLLDQVGMAIHKDRLFRTCSRGMQQRISLARALLPEPEMLLLDEPFSGLDGEGVARMKDVFTRAHTCWLMVTHHLQHGYELANRFWIMNRGRLVHSLHKSDLSYEAYLKLCQGSKMEARNS</sequence>